<protein>
    <submittedName>
        <fullName evidence="1">Predicted protein</fullName>
    </submittedName>
</protein>
<evidence type="ECO:0000313" key="1">
    <source>
        <dbReference type="EMBL" id="BAK02648.1"/>
    </source>
</evidence>
<dbReference type="EMBL" id="AK371450">
    <property type="protein sequence ID" value="BAK02648.1"/>
    <property type="molecule type" value="mRNA"/>
</dbReference>
<organism evidence="1">
    <name type="scientific">Hordeum vulgare subsp. vulgare</name>
    <name type="common">Domesticated barley</name>
    <dbReference type="NCBI Taxonomy" id="112509"/>
    <lineage>
        <taxon>Eukaryota</taxon>
        <taxon>Viridiplantae</taxon>
        <taxon>Streptophyta</taxon>
        <taxon>Embryophyta</taxon>
        <taxon>Tracheophyta</taxon>
        <taxon>Spermatophyta</taxon>
        <taxon>Magnoliopsida</taxon>
        <taxon>Liliopsida</taxon>
        <taxon>Poales</taxon>
        <taxon>Poaceae</taxon>
        <taxon>BOP clade</taxon>
        <taxon>Pooideae</taxon>
        <taxon>Triticodae</taxon>
        <taxon>Triticeae</taxon>
        <taxon>Hordeinae</taxon>
        <taxon>Hordeum</taxon>
    </lineage>
</organism>
<accession>F2E5M6</accession>
<dbReference type="ExpressionAtlas" id="F2E5M6">
    <property type="expression patterns" value="baseline and differential"/>
</dbReference>
<dbReference type="AlphaFoldDB" id="F2E5M6"/>
<reference evidence="1" key="1">
    <citation type="journal article" date="2011" name="Plant Physiol.">
        <title>Comprehensive sequence analysis of 24,783 barley full-length cDNAs derived from 12 clone libraries.</title>
        <authorList>
            <person name="Matsumoto T."/>
            <person name="Tanaka T."/>
            <person name="Sakai H."/>
            <person name="Amano N."/>
            <person name="Kanamori H."/>
            <person name="Kurita K."/>
            <person name="Kikuta A."/>
            <person name="Kamiya K."/>
            <person name="Yamamoto M."/>
            <person name="Ikawa H."/>
            <person name="Fujii N."/>
            <person name="Hori K."/>
            <person name="Itoh T."/>
            <person name="Sato K."/>
        </authorList>
    </citation>
    <scope>NUCLEOTIDE SEQUENCE</scope>
    <source>
        <tissue evidence="1">Shoot and root</tissue>
    </source>
</reference>
<sequence length="84" mass="8823">MGICASSEHLGQQGQDADESIVYVMDEEGGGGASSPRKVASLFSQKGKKGPNQDAVILCQVVVISTPPLALSGIYFLVLDLDWV</sequence>
<proteinExistence type="evidence at transcript level"/>
<name>F2E5M6_HORVV</name>
<dbReference type="HOGENOM" id="CLU_2530711_0_0_1"/>